<dbReference type="Gene3D" id="4.10.410.10">
    <property type="entry name" value="Pancreatic trypsin inhibitor Kunitz domain"/>
    <property type="match status" value="1"/>
</dbReference>
<organism evidence="2">
    <name type="scientific">Amblyomma parvum</name>
    <name type="common">South American tick</name>
    <dbReference type="NCBI Taxonomy" id="251391"/>
    <lineage>
        <taxon>Eukaryota</taxon>
        <taxon>Metazoa</taxon>
        <taxon>Ecdysozoa</taxon>
        <taxon>Arthropoda</taxon>
        <taxon>Chelicerata</taxon>
        <taxon>Arachnida</taxon>
        <taxon>Acari</taxon>
        <taxon>Parasitiformes</taxon>
        <taxon>Ixodida</taxon>
        <taxon>Ixodoidea</taxon>
        <taxon>Ixodidae</taxon>
        <taxon>Amblyomminae</taxon>
        <taxon>Amblyomma</taxon>
    </lineage>
</organism>
<dbReference type="GO" id="GO:0004867">
    <property type="term" value="F:serine-type endopeptidase inhibitor activity"/>
    <property type="evidence" value="ECO:0007669"/>
    <property type="project" value="InterPro"/>
</dbReference>
<dbReference type="InterPro" id="IPR002223">
    <property type="entry name" value="Kunitz_BPTI"/>
</dbReference>
<protein>
    <submittedName>
        <fullName evidence="2">Putative tick kunitz 56</fullName>
    </submittedName>
</protein>
<dbReference type="AlphaFoldDB" id="A0A023G0C7"/>
<feature type="domain" description="BPTI/Kunitz inhibitor" evidence="1">
    <location>
        <begin position="27"/>
        <end position="79"/>
    </location>
</feature>
<dbReference type="InterPro" id="IPR036880">
    <property type="entry name" value="Kunitz_BPTI_sf"/>
</dbReference>
<dbReference type="EMBL" id="GBBL01000186">
    <property type="protein sequence ID" value="JAC27134.1"/>
    <property type="molecule type" value="mRNA"/>
</dbReference>
<accession>A0A023G0C7</accession>
<feature type="non-terminal residue" evidence="2">
    <location>
        <position position="1"/>
    </location>
</feature>
<evidence type="ECO:0000259" key="1">
    <source>
        <dbReference type="SMART" id="SM00131"/>
    </source>
</evidence>
<proteinExistence type="evidence at transcript level"/>
<name>A0A023G0C7_AMBPA</name>
<evidence type="ECO:0000313" key="2">
    <source>
        <dbReference type="EMBL" id="JAC27134.1"/>
    </source>
</evidence>
<sequence length="101" mass="11699">GNKEATILAAMKRRLSTLVIFFIISAVVCNWEHAFETCVRPFHVFYFQKRTGRCELDVGGCRYYGNNFPTLQECQSTCKAGEPWLWTMRYLGRNTVLNSHV</sequence>
<dbReference type="Pfam" id="PF00014">
    <property type="entry name" value="Kunitz_BPTI"/>
    <property type="match status" value="1"/>
</dbReference>
<dbReference type="SMART" id="SM00131">
    <property type="entry name" value="KU"/>
    <property type="match status" value="1"/>
</dbReference>
<dbReference type="SUPFAM" id="SSF57362">
    <property type="entry name" value="BPTI-like"/>
    <property type="match status" value="1"/>
</dbReference>
<reference evidence="2" key="1">
    <citation type="submission" date="2014-03" db="EMBL/GenBank/DDBJ databases">
        <title>The sialotranscriptome of Amblyomma triste, Amblyomma parvum and Amblyomma cajennense ticks, uncovered by 454-based RNA-seq.</title>
        <authorList>
            <person name="Garcia G.R."/>
            <person name="Gardinassi L.G."/>
            <person name="Ribeiro J.M."/>
            <person name="Anatrielo E."/>
            <person name="Ferreira B.R."/>
            <person name="Moreira H.N."/>
            <person name="Mafra C."/>
            <person name="Olegario M.M."/>
            <person name="Szabo P.J."/>
            <person name="Miranda-Santos I.K."/>
            <person name="Maruyama S.R."/>
        </authorList>
    </citation>
    <scope>NUCLEOTIDE SEQUENCE</scope>
    <source>
        <strain evidence="2">Araguapaz</strain>
        <tissue evidence="2">Salivary glands</tissue>
    </source>
</reference>